<evidence type="ECO:0000256" key="1">
    <source>
        <dbReference type="SAM" id="SignalP"/>
    </source>
</evidence>
<dbReference type="InterPro" id="IPR050490">
    <property type="entry name" value="Bact_solute-bd_prot1"/>
</dbReference>
<feature type="signal peptide" evidence="1">
    <location>
        <begin position="1"/>
        <end position="23"/>
    </location>
</feature>
<reference evidence="3" key="1">
    <citation type="journal article" date="2019" name="Int. J. Syst. Evol. Microbiol.">
        <title>The Global Catalogue of Microorganisms (GCM) 10K type strain sequencing project: providing services to taxonomists for standard genome sequencing and annotation.</title>
        <authorList>
            <consortium name="The Broad Institute Genomics Platform"/>
            <consortium name="The Broad Institute Genome Sequencing Center for Infectious Disease"/>
            <person name="Wu L."/>
            <person name="Ma J."/>
        </authorList>
    </citation>
    <scope>NUCLEOTIDE SEQUENCE [LARGE SCALE GENOMIC DNA]</scope>
    <source>
        <strain evidence="3">JCM 15672</strain>
    </source>
</reference>
<dbReference type="Pfam" id="PF01547">
    <property type="entry name" value="SBP_bac_1"/>
    <property type="match status" value="1"/>
</dbReference>
<dbReference type="Gene3D" id="3.40.190.10">
    <property type="entry name" value="Periplasmic binding protein-like II"/>
    <property type="match status" value="2"/>
</dbReference>
<accession>A0ABP5FG73</accession>
<dbReference type="InterPro" id="IPR006059">
    <property type="entry name" value="SBP"/>
</dbReference>
<dbReference type="Proteomes" id="UP001501196">
    <property type="component" value="Unassembled WGS sequence"/>
</dbReference>
<organism evidence="2 3">
    <name type="scientific">Agromyces tropicus</name>
    <dbReference type="NCBI Taxonomy" id="555371"/>
    <lineage>
        <taxon>Bacteria</taxon>
        <taxon>Bacillati</taxon>
        <taxon>Actinomycetota</taxon>
        <taxon>Actinomycetes</taxon>
        <taxon>Micrococcales</taxon>
        <taxon>Microbacteriaceae</taxon>
        <taxon>Agromyces</taxon>
    </lineage>
</organism>
<sequence length="438" mass="45879">MTNPTRRTFGWITIAAASALALTGCGGGGGDSTADGEIAGEISYAFWGNPARAEKVDDVIGVFEDANPEATVSPEVADYMAYIERLTVRAAGNDLACATGTQSTFLAQYAENGALRPLDDLIESGQIDVSDIPEDVLAAGQVDGKQYMLPTGTFVRLLAYNADLVAETGAPAPTDDLTWEEYGDWLREVQDGLPDGVYATENEGGLMFTFMSWVAGHGGTFVEDGKLAFDQDTLADYFEFWLDLTDDGAAIPAASIPDQLGALELTPMANGIAASGTRDIPHLYITEQALAGAGKRAAVEAVSNPSDDPDESANILGSNGISIPESCDNVATAAAWIDFFANDADAALAFQSDNGILTNTTAQDALLDDADTPDGVKQNVTILQGLTESGDLTTTAYPAGLPTLTAELQRLYQQVAFGEMSVDEAAAAFFTAAEDALD</sequence>
<evidence type="ECO:0000313" key="3">
    <source>
        <dbReference type="Proteomes" id="UP001501196"/>
    </source>
</evidence>
<evidence type="ECO:0000313" key="2">
    <source>
        <dbReference type="EMBL" id="GAA2026077.1"/>
    </source>
</evidence>
<dbReference type="PANTHER" id="PTHR43649">
    <property type="entry name" value="ARABINOSE-BINDING PROTEIN-RELATED"/>
    <property type="match status" value="1"/>
</dbReference>
<gene>
    <name evidence="2" type="ORF">GCM10009819_06490</name>
</gene>
<keyword evidence="1" id="KW-0732">Signal</keyword>
<comment type="caution">
    <text evidence="2">The sequence shown here is derived from an EMBL/GenBank/DDBJ whole genome shotgun (WGS) entry which is preliminary data.</text>
</comment>
<dbReference type="PROSITE" id="PS51257">
    <property type="entry name" value="PROKAR_LIPOPROTEIN"/>
    <property type="match status" value="1"/>
</dbReference>
<feature type="chain" id="PRO_5046099285" evidence="1">
    <location>
        <begin position="24"/>
        <end position="438"/>
    </location>
</feature>
<name>A0ABP5FG73_9MICO</name>
<dbReference type="SUPFAM" id="SSF53850">
    <property type="entry name" value="Periplasmic binding protein-like II"/>
    <property type="match status" value="1"/>
</dbReference>
<keyword evidence="3" id="KW-1185">Reference proteome</keyword>
<protein>
    <submittedName>
        <fullName evidence="2">ABC transporter substrate-binding protein</fullName>
    </submittedName>
</protein>
<dbReference type="PANTHER" id="PTHR43649:SF12">
    <property type="entry name" value="DIACETYLCHITOBIOSE BINDING PROTEIN DASA"/>
    <property type="match status" value="1"/>
</dbReference>
<dbReference type="EMBL" id="BAAAPW010000001">
    <property type="protein sequence ID" value="GAA2026077.1"/>
    <property type="molecule type" value="Genomic_DNA"/>
</dbReference>
<proteinExistence type="predicted"/>
<dbReference type="RefSeq" id="WP_344369413.1">
    <property type="nucleotide sequence ID" value="NZ_BAAAPW010000001.1"/>
</dbReference>